<keyword evidence="5 7" id="KW-1133">Transmembrane helix</keyword>
<evidence type="ECO:0000256" key="7">
    <source>
        <dbReference type="SAM" id="Phobius"/>
    </source>
</evidence>
<organism evidence="9 10">
    <name type="scientific">Fusicatenibacter saccharivorans</name>
    <dbReference type="NCBI Taxonomy" id="1150298"/>
    <lineage>
        <taxon>Bacteria</taxon>
        <taxon>Bacillati</taxon>
        <taxon>Bacillota</taxon>
        <taxon>Clostridia</taxon>
        <taxon>Lachnospirales</taxon>
        <taxon>Lachnospiraceae</taxon>
        <taxon>Fusicatenibacter</taxon>
    </lineage>
</organism>
<name>A0A174ANF6_9FIRM</name>
<evidence type="ECO:0000256" key="3">
    <source>
        <dbReference type="ARBA" id="ARBA00022692"/>
    </source>
</evidence>
<feature type="transmembrane region" description="Helical" evidence="7">
    <location>
        <begin position="27"/>
        <end position="45"/>
    </location>
</feature>
<dbReference type="AlphaFoldDB" id="A0A174ANF6"/>
<dbReference type="GO" id="GO:0016020">
    <property type="term" value="C:membrane"/>
    <property type="evidence" value="ECO:0007669"/>
    <property type="project" value="UniProtKB-SubCell"/>
</dbReference>
<feature type="transmembrane region" description="Helical" evidence="7">
    <location>
        <begin position="109"/>
        <end position="127"/>
    </location>
</feature>
<evidence type="ECO:0000256" key="6">
    <source>
        <dbReference type="ARBA" id="ARBA00023136"/>
    </source>
</evidence>
<dbReference type="GO" id="GO:0004252">
    <property type="term" value="F:serine-type endopeptidase activity"/>
    <property type="evidence" value="ECO:0007669"/>
    <property type="project" value="InterPro"/>
</dbReference>
<feature type="transmembrane region" description="Helical" evidence="7">
    <location>
        <begin position="194"/>
        <end position="214"/>
    </location>
</feature>
<feature type="transmembrane region" description="Helical" evidence="7">
    <location>
        <begin position="139"/>
        <end position="159"/>
    </location>
</feature>
<feature type="transmembrane region" description="Helical" evidence="7">
    <location>
        <begin position="77"/>
        <end position="97"/>
    </location>
</feature>
<keyword evidence="6 7" id="KW-0472">Membrane</keyword>
<dbReference type="EC" id="3.4.21.105" evidence="9"/>
<dbReference type="EMBL" id="CYYV01000004">
    <property type="protein sequence ID" value="CUN89439.1"/>
    <property type="molecule type" value="Genomic_DNA"/>
</dbReference>
<keyword evidence="3 7" id="KW-0812">Transmembrane</keyword>
<dbReference type="SUPFAM" id="SSF144091">
    <property type="entry name" value="Rhomboid-like"/>
    <property type="match status" value="1"/>
</dbReference>
<dbReference type="InterPro" id="IPR022764">
    <property type="entry name" value="Peptidase_S54_rhomboid_dom"/>
</dbReference>
<gene>
    <name evidence="9" type="primary">gluP</name>
    <name evidence="9" type="ORF">ERS852406_00858</name>
</gene>
<evidence type="ECO:0000256" key="4">
    <source>
        <dbReference type="ARBA" id="ARBA00022801"/>
    </source>
</evidence>
<evidence type="ECO:0000313" key="9">
    <source>
        <dbReference type="EMBL" id="CUN89439.1"/>
    </source>
</evidence>
<proteinExistence type="inferred from homology"/>
<comment type="similarity">
    <text evidence="2">Belongs to the peptidase S54 family.</text>
</comment>
<accession>A0A174ANF6</accession>
<feature type="domain" description="Peptidase S54 rhomboid" evidence="8">
    <location>
        <begin position="68"/>
        <end position="211"/>
    </location>
</feature>
<dbReference type="Proteomes" id="UP000095706">
    <property type="component" value="Unassembled WGS sequence"/>
</dbReference>
<dbReference type="Pfam" id="PF01694">
    <property type="entry name" value="Rhomboid"/>
    <property type="match status" value="1"/>
</dbReference>
<keyword evidence="4 9" id="KW-0378">Hydrolase</keyword>
<evidence type="ECO:0000313" key="10">
    <source>
        <dbReference type="Proteomes" id="UP000095706"/>
    </source>
</evidence>
<comment type="subcellular location">
    <subcellularLocation>
        <location evidence="1">Membrane</location>
        <topology evidence="1">Multi-pass membrane protein</topology>
    </subcellularLocation>
</comment>
<dbReference type="PANTHER" id="PTHR43731">
    <property type="entry name" value="RHOMBOID PROTEASE"/>
    <property type="match status" value="1"/>
</dbReference>
<dbReference type="InterPro" id="IPR035952">
    <property type="entry name" value="Rhomboid-like_sf"/>
</dbReference>
<dbReference type="RefSeq" id="WP_242856674.1">
    <property type="nucleotide sequence ID" value="NZ_CYYV01000004.1"/>
</dbReference>
<dbReference type="Gene3D" id="1.20.1540.10">
    <property type="entry name" value="Rhomboid-like"/>
    <property type="match status" value="1"/>
</dbReference>
<reference evidence="9 10" key="1">
    <citation type="submission" date="2015-09" db="EMBL/GenBank/DDBJ databases">
        <authorList>
            <consortium name="Pathogen Informatics"/>
        </authorList>
    </citation>
    <scope>NUCLEOTIDE SEQUENCE [LARGE SCALE GENOMIC DNA]</scope>
    <source>
        <strain evidence="9 10">2789STDY5608849</strain>
    </source>
</reference>
<dbReference type="PANTHER" id="PTHR43731:SF14">
    <property type="entry name" value="PRESENILIN-ASSOCIATED RHOMBOID-LIKE PROTEIN, MITOCHONDRIAL"/>
    <property type="match status" value="1"/>
</dbReference>
<feature type="transmembrane region" description="Helical" evidence="7">
    <location>
        <begin position="171"/>
        <end position="188"/>
    </location>
</feature>
<evidence type="ECO:0000256" key="2">
    <source>
        <dbReference type="ARBA" id="ARBA00009045"/>
    </source>
</evidence>
<evidence type="ECO:0000259" key="8">
    <source>
        <dbReference type="Pfam" id="PF01694"/>
    </source>
</evidence>
<evidence type="ECO:0000256" key="5">
    <source>
        <dbReference type="ARBA" id="ARBA00022989"/>
    </source>
</evidence>
<dbReference type="GO" id="GO:0006508">
    <property type="term" value="P:proteolysis"/>
    <property type="evidence" value="ECO:0007669"/>
    <property type="project" value="UniProtKB-KW"/>
</dbReference>
<keyword evidence="9" id="KW-0645">Protease</keyword>
<sequence>MEEQRKNSYDPNEDIVDRMWKRSKNSINLVIVVCNILVFLAVTLTRGTESSRHMMDCGAAYAPLIESGEYYRLFTSMFLHFGIQHLINNMLLLLFLGDYLERAVGKIRYLVIYLGGGLVGNLCSYLHELSLMKTGEAPAVSAGASGAIFSAVGAMLVLLAFRKGRLEDLTFRRMAVMAVLSLLVGFQSSNVDNFAHIGGFLAGAVLMAVLYPGMARIRKRGKRP</sequence>
<protein>
    <submittedName>
        <fullName evidence="9">Rhomboid protease gluP</fullName>
        <ecNumber evidence="9">3.4.21.105</ecNumber>
    </submittedName>
</protein>
<dbReference type="InterPro" id="IPR050925">
    <property type="entry name" value="Rhomboid_protease_S54"/>
</dbReference>
<evidence type="ECO:0000256" key="1">
    <source>
        <dbReference type="ARBA" id="ARBA00004141"/>
    </source>
</evidence>